<dbReference type="InterPro" id="IPR013761">
    <property type="entry name" value="SAM/pointed_sf"/>
</dbReference>
<name>A0A8T2LUV9_ASTMX</name>
<dbReference type="SUPFAM" id="SSF47769">
    <property type="entry name" value="SAM/Pointed domain"/>
    <property type="match status" value="1"/>
</dbReference>
<keyword evidence="4" id="KW-0963">Cytoplasm</keyword>
<dbReference type="Proteomes" id="UP000752171">
    <property type="component" value="Unassembled WGS sequence"/>
</dbReference>
<dbReference type="PROSITE" id="PS50002">
    <property type="entry name" value="SH3"/>
    <property type="match status" value="1"/>
</dbReference>
<dbReference type="Gene3D" id="2.30.30.40">
    <property type="entry name" value="SH3 Domains"/>
    <property type="match status" value="1"/>
</dbReference>
<dbReference type="PANTHER" id="PTHR12287:SF20">
    <property type="entry name" value="EPIDERMAL GROWTH FACTOR RECEPTOR KINASE SUBSTRATE 8-LIKE PROTEIN 2"/>
    <property type="match status" value="1"/>
</dbReference>
<dbReference type="GO" id="GO:0035023">
    <property type="term" value="P:regulation of Rho protein signal transduction"/>
    <property type="evidence" value="ECO:0007669"/>
    <property type="project" value="TreeGrafter"/>
</dbReference>
<evidence type="ECO:0000256" key="7">
    <source>
        <dbReference type="SAM" id="MobiDB-lite"/>
    </source>
</evidence>
<dbReference type="FunFam" id="1.10.150.50:FF:000023">
    <property type="entry name" value="Epidermal growth factor receptor kinase substrate 8"/>
    <property type="match status" value="1"/>
</dbReference>
<evidence type="ECO:0000256" key="5">
    <source>
        <dbReference type="ARBA" id="ARBA00022553"/>
    </source>
</evidence>
<feature type="compositionally biased region" description="Basic and acidic residues" evidence="7">
    <location>
        <begin position="99"/>
        <end position="117"/>
    </location>
</feature>
<accession>A0A8T2LUV9</accession>
<dbReference type="InterPro" id="IPR041418">
    <property type="entry name" value="SAM_3"/>
</dbReference>
<keyword evidence="9" id="KW-0675">Receptor</keyword>
<dbReference type="PANTHER" id="PTHR12287">
    <property type="entry name" value="EPIDERMAL GROWTH FACTOR RECEPTOR KINASE SUBSTRATE EPS8-RELATED PROTEIN"/>
    <property type="match status" value="1"/>
</dbReference>
<proteinExistence type="inferred from homology"/>
<keyword evidence="9" id="KW-0808">Transferase</keyword>
<dbReference type="OrthoDB" id="410721at2759"/>
<dbReference type="Pfam" id="PF18016">
    <property type="entry name" value="SAM_3"/>
    <property type="match status" value="1"/>
</dbReference>
<comment type="similarity">
    <text evidence="2">Belongs to the EPS8 family.</text>
</comment>
<reference evidence="9 10" key="1">
    <citation type="submission" date="2021-07" db="EMBL/GenBank/DDBJ databases">
        <authorList>
            <person name="Imarazene B."/>
            <person name="Zahm M."/>
            <person name="Klopp C."/>
            <person name="Cabau C."/>
            <person name="Beille S."/>
            <person name="Jouanno E."/>
            <person name="Castinel A."/>
            <person name="Lluch J."/>
            <person name="Gil L."/>
            <person name="Kuchtly C."/>
            <person name="Lopez Roques C."/>
            <person name="Donnadieu C."/>
            <person name="Parrinello H."/>
            <person name="Journot L."/>
            <person name="Du K."/>
            <person name="Schartl M."/>
            <person name="Retaux S."/>
            <person name="Guiguen Y."/>
        </authorList>
    </citation>
    <scope>NUCLEOTIDE SEQUENCE [LARGE SCALE GENOMIC DNA]</scope>
    <source>
        <strain evidence="9">Pach_M1</strain>
        <tissue evidence="9">Testis</tissue>
    </source>
</reference>
<evidence type="ECO:0000256" key="1">
    <source>
        <dbReference type="ARBA" id="ARBA00004496"/>
    </source>
</evidence>
<dbReference type="InterPro" id="IPR036028">
    <property type="entry name" value="SH3-like_dom_sf"/>
</dbReference>
<dbReference type="PRINTS" id="PR00452">
    <property type="entry name" value="SH3DOMAIN"/>
</dbReference>
<evidence type="ECO:0000259" key="8">
    <source>
        <dbReference type="PROSITE" id="PS50002"/>
    </source>
</evidence>
<feature type="region of interest" description="Disordered" evidence="7">
    <location>
        <begin position="83"/>
        <end position="117"/>
    </location>
</feature>
<feature type="domain" description="SH3" evidence="8">
    <location>
        <begin position="7"/>
        <end position="66"/>
    </location>
</feature>
<dbReference type="CDD" id="cd09540">
    <property type="entry name" value="SAM_EPS8-like"/>
    <property type="match status" value="1"/>
</dbReference>
<dbReference type="GO" id="GO:0003779">
    <property type="term" value="F:actin binding"/>
    <property type="evidence" value="ECO:0007669"/>
    <property type="project" value="TreeGrafter"/>
</dbReference>
<dbReference type="Pfam" id="PF00018">
    <property type="entry name" value="SH3_1"/>
    <property type="match status" value="1"/>
</dbReference>
<dbReference type="InterPro" id="IPR001452">
    <property type="entry name" value="SH3_domain"/>
</dbReference>
<dbReference type="InterPro" id="IPR039801">
    <property type="entry name" value="EPS8-like"/>
</dbReference>
<dbReference type="SMART" id="SM00326">
    <property type="entry name" value="SH3"/>
    <property type="match status" value="1"/>
</dbReference>
<dbReference type="GO" id="GO:0031982">
    <property type="term" value="C:vesicle"/>
    <property type="evidence" value="ECO:0007669"/>
    <property type="project" value="TreeGrafter"/>
</dbReference>
<dbReference type="GO" id="GO:0007266">
    <property type="term" value="P:Rho protein signal transduction"/>
    <property type="evidence" value="ECO:0007669"/>
    <property type="project" value="TreeGrafter"/>
</dbReference>
<comment type="subcellular location">
    <subcellularLocation>
        <location evidence="1">Cytoplasm</location>
    </subcellularLocation>
</comment>
<evidence type="ECO:0000256" key="2">
    <source>
        <dbReference type="ARBA" id="ARBA00006197"/>
    </source>
</evidence>
<dbReference type="GO" id="GO:1900029">
    <property type="term" value="P:positive regulation of ruffle assembly"/>
    <property type="evidence" value="ECO:0007669"/>
    <property type="project" value="TreeGrafter"/>
</dbReference>
<dbReference type="AlphaFoldDB" id="A0A8T2LUV9"/>
<dbReference type="GO" id="GO:0016301">
    <property type="term" value="F:kinase activity"/>
    <property type="evidence" value="ECO:0007669"/>
    <property type="project" value="UniProtKB-KW"/>
</dbReference>
<keyword evidence="3 6" id="KW-0728">SH3 domain</keyword>
<dbReference type="GO" id="GO:0032587">
    <property type="term" value="C:ruffle membrane"/>
    <property type="evidence" value="ECO:0007669"/>
    <property type="project" value="TreeGrafter"/>
</dbReference>
<dbReference type="GO" id="GO:0005737">
    <property type="term" value="C:cytoplasm"/>
    <property type="evidence" value="ECO:0007669"/>
    <property type="project" value="UniProtKB-SubCell"/>
</dbReference>
<evidence type="ECO:0000256" key="4">
    <source>
        <dbReference type="ARBA" id="ARBA00022490"/>
    </source>
</evidence>
<protein>
    <submittedName>
        <fullName evidence="9">Epidermal growth factor receptor kinase substrate 8-like protein 2</fullName>
    </submittedName>
</protein>
<sequence length="240" mass="27173">MLESSNSDGQRARVLYDFVARNANELSVQKGDVLQVLNNEKQWWMLRNRSGQLGYVPCNVLEEVKEGETVQYNRAALFNSQAANPYKASSPPASVNHGESVEMNKSSRDKDNRTQQKEMNDELLKRITDSKAQPPARNFRVEHSARTAPITYQSQPYEVHAWLNAKGFSRPVVDCLGILSGEQLFSLSKDELRAVCGDEGARVFSQISVQKAQIERSCGSSELEEVMRRRQQEVDAFTWD</sequence>
<keyword evidence="9" id="KW-0418">Kinase</keyword>
<gene>
    <name evidence="9" type="primary">EPS8L2</name>
    <name evidence="9" type="ORF">AMEX_G12224</name>
</gene>
<organism evidence="9 10">
    <name type="scientific">Astyanax mexicanus</name>
    <name type="common">Blind cave fish</name>
    <name type="synonym">Astyanax fasciatus mexicanus</name>
    <dbReference type="NCBI Taxonomy" id="7994"/>
    <lineage>
        <taxon>Eukaryota</taxon>
        <taxon>Metazoa</taxon>
        <taxon>Chordata</taxon>
        <taxon>Craniata</taxon>
        <taxon>Vertebrata</taxon>
        <taxon>Euteleostomi</taxon>
        <taxon>Actinopterygii</taxon>
        <taxon>Neopterygii</taxon>
        <taxon>Teleostei</taxon>
        <taxon>Ostariophysi</taxon>
        <taxon>Characiformes</taxon>
        <taxon>Characoidei</taxon>
        <taxon>Acestrorhamphidae</taxon>
        <taxon>Acestrorhamphinae</taxon>
        <taxon>Astyanax</taxon>
    </lineage>
</organism>
<evidence type="ECO:0000256" key="3">
    <source>
        <dbReference type="ARBA" id="ARBA00022443"/>
    </source>
</evidence>
<dbReference type="EMBL" id="JAICCE010000009">
    <property type="protein sequence ID" value="KAG9273126.1"/>
    <property type="molecule type" value="Genomic_DNA"/>
</dbReference>
<evidence type="ECO:0000256" key="6">
    <source>
        <dbReference type="PROSITE-ProRule" id="PRU00192"/>
    </source>
</evidence>
<dbReference type="Gene3D" id="1.10.150.50">
    <property type="entry name" value="Transcription Factor, Ets-1"/>
    <property type="match status" value="1"/>
</dbReference>
<keyword evidence="5" id="KW-0597">Phosphoprotein</keyword>
<dbReference type="SUPFAM" id="SSF50044">
    <property type="entry name" value="SH3-domain"/>
    <property type="match status" value="1"/>
</dbReference>
<evidence type="ECO:0000313" key="9">
    <source>
        <dbReference type="EMBL" id="KAG9273126.1"/>
    </source>
</evidence>
<evidence type="ECO:0000313" key="10">
    <source>
        <dbReference type="Proteomes" id="UP000752171"/>
    </source>
</evidence>
<comment type="caution">
    <text evidence="9">The sequence shown here is derived from an EMBL/GenBank/DDBJ whole genome shotgun (WGS) entry which is preliminary data.</text>
</comment>